<evidence type="ECO:0000256" key="6">
    <source>
        <dbReference type="ARBA" id="ARBA00022917"/>
    </source>
</evidence>
<dbReference type="PANTHER" id="PTHR43381:SF5">
    <property type="entry name" value="TR-TYPE G DOMAIN-CONTAINING PROTEIN"/>
    <property type="match status" value="1"/>
</dbReference>
<dbReference type="Pfam" id="PF11987">
    <property type="entry name" value="IF-2"/>
    <property type="match status" value="1"/>
</dbReference>
<dbReference type="PANTHER" id="PTHR43381">
    <property type="entry name" value="TRANSLATION INITIATION FACTOR IF-2-RELATED"/>
    <property type="match status" value="1"/>
</dbReference>
<keyword evidence="6" id="KW-0648">Protein biosynthesis</keyword>
<accession>A0ABP0KJ19</accession>
<evidence type="ECO:0000256" key="5">
    <source>
        <dbReference type="ARBA" id="ARBA00022741"/>
    </source>
</evidence>
<evidence type="ECO:0000313" key="12">
    <source>
        <dbReference type="Proteomes" id="UP001642464"/>
    </source>
</evidence>
<name>A0ABP0KJ19_9DINO</name>
<dbReference type="SMART" id="SM00173">
    <property type="entry name" value="RAS"/>
    <property type="match status" value="1"/>
</dbReference>
<dbReference type="SUPFAM" id="SSF52156">
    <property type="entry name" value="Initiation factor IF2/eIF5b, domain 3"/>
    <property type="match status" value="1"/>
</dbReference>
<comment type="caution">
    <text evidence="11">The sequence shown here is derived from an EMBL/GenBank/DDBJ whole genome shotgun (WGS) entry which is preliminary data.</text>
</comment>
<dbReference type="InterPro" id="IPR053905">
    <property type="entry name" value="EF-G-like_DII"/>
</dbReference>
<dbReference type="Gene3D" id="3.40.50.300">
    <property type="entry name" value="P-loop containing nucleotide triphosphate hydrolases"/>
    <property type="match status" value="1"/>
</dbReference>
<gene>
    <name evidence="11" type="ORF">SCF082_LOCUS17682</name>
</gene>
<evidence type="ECO:0000259" key="10">
    <source>
        <dbReference type="PROSITE" id="PS51722"/>
    </source>
</evidence>
<keyword evidence="4 11" id="KW-0396">Initiation factor</keyword>
<dbReference type="InterPro" id="IPR023115">
    <property type="entry name" value="TIF_IF2_dom3"/>
</dbReference>
<evidence type="ECO:0000256" key="7">
    <source>
        <dbReference type="ARBA" id="ARBA00023134"/>
    </source>
</evidence>
<dbReference type="SUPFAM" id="SSF50447">
    <property type="entry name" value="Translation proteins"/>
    <property type="match status" value="2"/>
</dbReference>
<organism evidence="11 12">
    <name type="scientific">Durusdinium trenchii</name>
    <dbReference type="NCBI Taxonomy" id="1381693"/>
    <lineage>
        <taxon>Eukaryota</taxon>
        <taxon>Sar</taxon>
        <taxon>Alveolata</taxon>
        <taxon>Dinophyceae</taxon>
        <taxon>Suessiales</taxon>
        <taxon>Symbiodiniaceae</taxon>
        <taxon>Durusdinium</taxon>
    </lineage>
</organism>
<evidence type="ECO:0000256" key="4">
    <source>
        <dbReference type="ARBA" id="ARBA00022540"/>
    </source>
</evidence>
<dbReference type="EMBL" id="CAXAMM010011714">
    <property type="protein sequence ID" value="CAK9026832.1"/>
    <property type="molecule type" value="Genomic_DNA"/>
</dbReference>
<evidence type="ECO:0000256" key="1">
    <source>
        <dbReference type="ARBA" id="ARBA00004496"/>
    </source>
</evidence>
<evidence type="ECO:0000256" key="8">
    <source>
        <dbReference type="ARBA" id="ARBA00025162"/>
    </source>
</evidence>
<dbReference type="Pfam" id="PF04760">
    <property type="entry name" value="IF2_N"/>
    <property type="match status" value="1"/>
</dbReference>
<evidence type="ECO:0000256" key="3">
    <source>
        <dbReference type="ARBA" id="ARBA00022490"/>
    </source>
</evidence>
<dbReference type="PROSITE" id="PS01176">
    <property type="entry name" value="IF2"/>
    <property type="match status" value="1"/>
</dbReference>
<feature type="domain" description="Tr-type G" evidence="10">
    <location>
        <begin position="78"/>
        <end position="245"/>
    </location>
</feature>
<reference evidence="11 12" key="1">
    <citation type="submission" date="2024-02" db="EMBL/GenBank/DDBJ databases">
        <authorList>
            <person name="Chen Y."/>
            <person name="Shah S."/>
            <person name="Dougan E. K."/>
            <person name="Thang M."/>
            <person name="Chan C."/>
        </authorList>
    </citation>
    <scope>NUCLEOTIDE SEQUENCE [LARGE SCALE GENOMIC DNA]</scope>
</reference>
<dbReference type="Pfam" id="PF03144">
    <property type="entry name" value="GTP_EFTU_D2"/>
    <property type="match status" value="1"/>
</dbReference>
<dbReference type="CDD" id="cd03692">
    <property type="entry name" value="mtIF2_IVc"/>
    <property type="match status" value="1"/>
</dbReference>
<dbReference type="Pfam" id="PF22042">
    <property type="entry name" value="EF-G_D2"/>
    <property type="match status" value="1"/>
</dbReference>
<keyword evidence="12" id="KW-1185">Reference proteome</keyword>
<comment type="similarity">
    <text evidence="2">Belongs to the TRAFAC class translation factor GTPase superfamily. Classic translation factor GTPase family. IF-2 subfamily.</text>
</comment>
<dbReference type="InterPro" id="IPR044145">
    <property type="entry name" value="IF2_II"/>
</dbReference>
<dbReference type="InterPro" id="IPR027417">
    <property type="entry name" value="P-loop_NTPase"/>
</dbReference>
<dbReference type="NCBIfam" id="TIGR00487">
    <property type="entry name" value="IF-2"/>
    <property type="match status" value="1"/>
</dbReference>
<dbReference type="GO" id="GO:0003743">
    <property type="term" value="F:translation initiation factor activity"/>
    <property type="evidence" value="ECO:0007669"/>
    <property type="project" value="UniProtKB-KW"/>
</dbReference>
<dbReference type="InterPro" id="IPR009000">
    <property type="entry name" value="Transl_B-barrel_sf"/>
</dbReference>
<protein>
    <recommendedName>
        <fullName evidence="9">Translation initiation factor IF-2, chloroplastic</fullName>
    </recommendedName>
</protein>
<keyword evidence="7" id="KW-0342">GTP-binding</keyword>
<dbReference type="InterPro" id="IPR036925">
    <property type="entry name" value="TIF_IF2_dom3_sf"/>
</dbReference>
<dbReference type="InterPro" id="IPR005225">
    <property type="entry name" value="Small_GTP-bd"/>
</dbReference>
<dbReference type="InterPro" id="IPR000178">
    <property type="entry name" value="TF_IF2_bacterial-like"/>
</dbReference>
<dbReference type="NCBIfam" id="TIGR00231">
    <property type="entry name" value="small_GTP"/>
    <property type="match status" value="1"/>
</dbReference>
<dbReference type="PROSITE" id="PS51722">
    <property type="entry name" value="G_TR_2"/>
    <property type="match status" value="1"/>
</dbReference>
<dbReference type="Proteomes" id="UP001642464">
    <property type="component" value="Unassembled WGS sequence"/>
</dbReference>
<evidence type="ECO:0000256" key="9">
    <source>
        <dbReference type="ARBA" id="ARBA00044105"/>
    </source>
</evidence>
<dbReference type="InterPro" id="IPR004161">
    <property type="entry name" value="EFTu-like_2"/>
</dbReference>
<dbReference type="CDD" id="cd01887">
    <property type="entry name" value="IF2_eIF5B"/>
    <property type="match status" value="1"/>
</dbReference>
<keyword evidence="5" id="KW-0547">Nucleotide-binding</keyword>
<dbReference type="HAMAP" id="MF_00100_B">
    <property type="entry name" value="IF_2_B"/>
    <property type="match status" value="1"/>
</dbReference>
<dbReference type="Gene3D" id="2.40.30.10">
    <property type="entry name" value="Translation factors"/>
    <property type="match status" value="2"/>
</dbReference>
<dbReference type="InterPro" id="IPR000795">
    <property type="entry name" value="T_Tr_GTP-bd_dom"/>
</dbReference>
<comment type="function">
    <text evidence="8">One of the essential components for the initiation of protein synthesis. Protects formylmethionyl-tRNA from spontaneous hydrolysis and promotes its binding to the 30S ribosomal subunits. Also involved in the hydrolysis of GTP during the formation of the 70S ribosomal complex.</text>
</comment>
<proteinExistence type="inferred from homology"/>
<dbReference type="Gene3D" id="3.40.50.10050">
    <property type="entry name" value="Translation initiation factor IF- 2, domain 3"/>
    <property type="match status" value="1"/>
</dbReference>
<dbReference type="InterPro" id="IPR006847">
    <property type="entry name" value="IF2_N"/>
</dbReference>
<dbReference type="Pfam" id="PF00009">
    <property type="entry name" value="GTP_EFTU"/>
    <property type="match status" value="1"/>
</dbReference>
<evidence type="ECO:0000313" key="11">
    <source>
        <dbReference type="EMBL" id="CAK9026832.1"/>
    </source>
</evidence>
<sequence>MTLGELASLIRTPVAQIITYFFAEKGKPMTINDVLEKELIEEVCNHYELEYIFDDEKTTTAGDRGFLAEQQEGDHLEPRPPVVTVMGHVDHGKTTLLDTLRQRSVAATEAGGITQRIGAYTVELDGQQITFIDTPGHEAFTAMRARGAQVTDIAVLVVAADDGVMPQTREAIAHARAAEVPIIVAINKIDKDGADAQMTRQKLSEEGLIAEDWGGDVPMVEVSAKKNINLDELLEILNLTAEISELKAIHKGPAAGVVLESTFDASKGNLATLLVQRGTLKRGDYTVSGTKFGRVRAMENEAGADVPVAGPSTAVQVTGFQESPQAGDQFEVFETAQEARAVAERRAKETSRGPLGFAGLSNDSDQTMRLALILKTDAQGSIAAVKHMFSDVKDSKYVNLRWVLTAPGPITDSDVELASTCPEGQRVMILGFNTQVSPSAERTAKERGIEIQNFKVIYELKDTVVAALEGDLNQEEELIEKGIAEIKAVFNGRDGKVAGAEVLEGQFTKGQRVHVIRKGKKVGEGKIRTLRRFKEEVTDVDEGNECGFNLDGFEDFNAGDEARCFEVRLVSPELVKR</sequence>
<dbReference type="SUPFAM" id="SSF52540">
    <property type="entry name" value="P-loop containing nucleoside triphosphate hydrolases"/>
    <property type="match status" value="1"/>
</dbReference>
<evidence type="ECO:0000256" key="2">
    <source>
        <dbReference type="ARBA" id="ARBA00007733"/>
    </source>
</evidence>
<keyword evidence="3" id="KW-0963">Cytoplasm</keyword>
<comment type="subcellular location">
    <subcellularLocation>
        <location evidence="1">Cytoplasm</location>
    </subcellularLocation>
</comment>
<dbReference type="InterPro" id="IPR015760">
    <property type="entry name" value="TIF_IF2"/>
</dbReference>
<dbReference type="CDD" id="cd03702">
    <property type="entry name" value="IF2_mtIF2_II"/>
    <property type="match status" value="1"/>
</dbReference>